<protein>
    <submittedName>
        <fullName evidence="2">Type I site-specific restriction-modification system R (Restriction) subunit</fullName>
    </submittedName>
</protein>
<dbReference type="EMBL" id="JACGWY010000004">
    <property type="protein sequence ID" value="MBA8817075.1"/>
    <property type="molecule type" value="Genomic_DNA"/>
</dbReference>
<evidence type="ECO:0000313" key="3">
    <source>
        <dbReference type="Proteomes" id="UP000526083"/>
    </source>
</evidence>
<dbReference type="InterPro" id="IPR021810">
    <property type="entry name" value="T1RH-like_C"/>
</dbReference>
<name>A0A7W3JQD1_9MICO</name>
<comment type="caution">
    <text evidence="2">The sequence shown here is derived from an EMBL/GenBank/DDBJ whole genome shotgun (WGS) entry which is preliminary data.</text>
</comment>
<accession>A0A7W3JQD1</accession>
<organism evidence="2 3">
    <name type="scientific">Microbacterium halimionae</name>
    <dbReference type="NCBI Taxonomy" id="1526413"/>
    <lineage>
        <taxon>Bacteria</taxon>
        <taxon>Bacillati</taxon>
        <taxon>Actinomycetota</taxon>
        <taxon>Actinomycetes</taxon>
        <taxon>Micrococcales</taxon>
        <taxon>Microbacteriaceae</taxon>
        <taxon>Microbacterium</taxon>
    </lineage>
</organism>
<dbReference type="Proteomes" id="UP000526083">
    <property type="component" value="Unassembled WGS sequence"/>
</dbReference>
<dbReference type="AlphaFoldDB" id="A0A7W3JQD1"/>
<evidence type="ECO:0000313" key="2">
    <source>
        <dbReference type="EMBL" id="MBA8817075.1"/>
    </source>
</evidence>
<dbReference type="Pfam" id="PF11867">
    <property type="entry name" value="T1RH-like_C"/>
    <property type="match status" value="1"/>
</dbReference>
<feature type="domain" description="Type I restriction enzyme HindI endonuclease subunit-like C-terminal" evidence="1">
    <location>
        <begin position="42"/>
        <end position="111"/>
    </location>
</feature>
<evidence type="ECO:0000259" key="1">
    <source>
        <dbReference type="Pfam" id="PF11867"/>
    </source>
</evidence>
<proteinExistence type="predicted"/>
<sequence>MRGILHGVSYDSSPGLTSSQRLAEYAKVLDFVMSGPDRTKRFSDEVLDSLAEKEKPNLQMGLLRKILNDHIRTVQRKNFVQGRKFSEMLDEAVNRYRNRSLSTAETIAEVV</sequence>
<reference evidence="2 3" key="1">
    <citation type="submission" date="2020-07" db="EMBL/GenBank/DDBJ databases">
        <title>Sequencing the genomes of 1000 actinobacteria strains.</title>
        <authorList>
            <person name="Klenk H.-P."/>
        </authorList>
    </citation>
    <scope>NUCLEOTIDE SEQUENCE [LARGE SCALE GENOMIC DNA]</scope>
    <source>
        <strain evidence="2 3">DSM 27576</strain>
    </source>
</reference>
<keyword evidence="3" id="KW-1185">Reference proteome</keyword>
<gene>
    <name evidence="2" type="ORF">FHX48_002169</name>
</gene>